<dbReference type="InterPro" id="IPR030678">
    <property type="entry name" value="Peptide/Ni-bd"/>
</dbReference>
<dbReference type="RefSeq" id="WP_249713491.1">
    <property type="nucleotide sequence ID" value="NZ_JAMFMB010000052.1"/>
</dbReference>
<dbReference type="InterPro" id="IPR000914">
    <property type="entry name" value="SBP_5_dom"/>
</dbReference>
<dbReference type="Gene3D" id="3.40.190.10">
    <property type="entry name" value="Periplasmic binding protein-like II"/>
    <property type="match status" value="1"/>
</dbReference>
<keyword evidence="3" id="KW-0813">Transport</keyword>
<evidence type="ECO:0000256" key="3">
    <source>
        <dbReference type="ARBA" id="ARBA00022448"/>
    </source>
</evidence>
<evidence type="ECO:0000313" key="6">
    <source>
        <dbReference type="EMBL" id="MCL6286082.1"/>
    </source>
</evidence>
<reference evidence="6" key="1">
    <citation type="submission" date="2022-05" db="EMBL/GenBank/DDBJ databases">
        <authorList>
            <person name="Park J.-S."/>
        </authorList>
    </citation>
    <scope>NUCLEOTIDE SEQUENCE</scope>
    <source>
        <strain evidence="6">2012CJ41-6</strain>
    </source>
</reference>
<protein>
    <submittedName>
        <fullName evidence="6">ABC transporter substrate-binding protein</fullName>
    </submittedName>
</protein>
<gene>
    <name evidence="6" type="ORF">M3P21_21460</name>
</gene>
<evidence type="ECO:0000259" key="5">
    <source>
        <dbReference type="Pfam" id="PF00496"/>
    </source>
</evidence>
<evidence type="ECO:0000256" key="2">
    <source>
        <dbReference type="ARBA" id="ARBA00005695"/>
    </source>
</evidence>
<evidence type="ECO:0000256" key="4">
    <source>
        <dbReference type="ARBA" id="ARBA00022729"/>
    </source>
</evidence>
<comment type="caution">
    <text evidence="6">The sequence shown here is derived from an EMBL/GenBank/DDBJ whole genome shotgun (WGS) entry which is preliminary data.</text>
</comment>
<dbReference type="InterPro" id="IPR039424">
    <property type="entry name" value="SBP_5"/>
</dbReference>
<sequence>MASTGGGVLKVALTADPISFDPHLTGSLQGRGTTQAIHDTLFGIDESGNLAPMLVTEWEQPDNKTYILRLRPDVRFHDGTEFNADAVVYNINRILDPDIGSIRSGEIKALDTIEAVDNLTVKIALQYPFAAFLFPLTDVSGCIGSPTAFEAHGKEGAALNPVGTGPFKLVSYSQETETVLEKNGDYWDEGKPYVDRLILRPIPTGSTRLVELQTGGVDLAEDLPLQNIASLGDQTDIVVSERVGFRWEYVGFNAKDEFPGSNKKLRQAFHWAIDREALHHAAYFGTGAIGYSGILPGHPFHDTDYQPFSYDTDKAKKLLDESGLGSAEITAYLRPEPVKQRAAQLIQSMAADVGVTINLEQLDYASHRAKLRGGELPMDMHGWWGYRPDPDQYLSVLLASDGSYAKRHGYSSAEMDKLFSDQRAETDPAKRRAMFREITRLMNEDAIYVPWHYSSDFKGISKKLQGFRHAADSIIEYKYISIGG</sequence>
<evidence type="ECO:0000313" key="7">
    <source>
        <dbReference type="Proteomes" id="UP001203880"/>
    </source>
</evidence>
<dbReference type="PANTHER" id="PTHR30290:SF9">
    <property type="entry name" value="OLIGOPEPTIDE-BINDING PROTEIN APPA"/>
    <property type="match status" value="1"/>
</dbReference>
<dbReference type="PIRSF" id="PIRSF002741">
    <property type="entry name" value="MppA"/>
    <property type="match status" value="1"/>
</dbReference>
<evidence type="ECO:0000256" key="1">
    <source>
        <dbReference type="ARBA" id="ARBA00004418"/>
    </source>
</evidence>
<dbReference type="SUPFAM" id="SSF53850">
    <property type="entry name" value="Periplasmic binding protein-like II"/>
    <property type="match status" value="1"/>
</dbReference>
<dbReference type="Gene3D" id="3.90.76.10">
    <property type="entry name" value="Dipeptide-binding Protein, Domain 1"/>
    <property type="match status" value="1"/>
</dbReference>
<dbReference type="EMBL" id="JAMFMB010000052">
    <property type="protein sequence ID" value="MCL6286082.1"/>
    <property type="molecule type" value="Genomic_DNA"/>
</dbReference>
<accession>A0ABT0Q9I8</accession>
<comment type="subcellular location">
    <subcellularLocation>
        <location evidence="1">Periplasm</location>
    </subcellularLocation>
</comment>
<dbReference type="Proteomes" id="UP001203880">
    <property type="component" value="Unassembled WGS sequence"/>
</dbReference>
<keyword evidence="4" id="KW-0732">Signal</keyword>
<feature type="domain" description="Solute-binding protein family 5" evidence="5">
    <location>
        <begin position="50"/>
        <end position="403"/>
    </location>
</feature>
<dbReference type="Gene3D" id="3.10.105.10">
    <property type="entry name" value="Dipeptide-binding Protein, Domain 3"/>
    <property type="match status" value="1"/>
</dbReference>
<organism evidence="6 7">
    <name type="scientific">Ruegeria spongiae</name>
    <dbReference type="NCBI Taxonomy" id="2942209"/>
    <lineage>
        <taxon>Bacteria</taxon>
        <taxon>Pseudomonadati</taxon>
        <taxon>Pseudomonadota</taxon>
        <taxon>Alphaproteobacteria</taxon>
        <taxon>Rhodobacterales</taxon>
        <taxon>Roseobacteraceae</taxon>
        <taxon>Ruegeria</taxon>
    </lineage>
</organism>
<dbReference type="Pfam" id="PF00496">
    <property type="entry name" value="SBP_bac_5"/>
    <property type="match status" value="1"/>
</dbReference>
<name>A0ABT0Q9I8_9RHOB</name>
<dbReference type="PANTHER" id="PTHR30290">
    <property type="entry name" value="PERIPLASMIC BINDING COMPONENT OF ABC TRANSPORTER"/>
    <property type="match status" value="1"/>
</dbReference>
<comment type="similarity">
    <text evidence="2">Belongs to the bacterial solute-binding protein 5 family.</text>
</comment>
<proteinExistence type="inferred from homology"/>
<keyword evidence="7" id="KW-1185">Reference proteome</keyword>